<dbReference type="Proteomes" id="UP000253034">
    <property type="component" value="Unassembled WGS sequence"/>
</dbReference>
<evidence type="ECO:0000313" key="3">
    <source>
        <dbReference type="Proteomes" id="UP000253034"/>
    </source>
</evidence>
<evidence type="ECO:0000313" key="2">
    <source>
        <dbReference type="EMBL" id="RCX07079.1"/>
    </source>
</evidence>
<accession>A0A369ACK8</accession>
<sequence length="529" mass="58372">MGTEKGIKSSRRIISITLVICVMMASGAFCTTTVKSAKGVSASSGSGLGAESQNSNMSNANPALSSTTVFRQAQQTPSKLVSVSSTEPVINGGIALSRKPIASFIQSWAVRDWTQTRWEQELSAMKASGFQFVIIQSVVDVGYSTDADWSKYEEDYSQYELTSVDSLYPSQIPLLANGNNGTDSLGNCFEAAVNTGMKVMLGPLDDNRWWLYGWDQPQASAGVTDLVKESYFGKWVAENADLNNQVAREIWQKYGAVYDQVFYGWYYYNELWNMPMACTGEDNGVLTEILADSFNSELECYSDITPGKPFLFSPFCNFSLTTTSQYEKMWKDLFTLVNFRDGDIFCPQDSIGGNPDQITNLDEWTAHYKAAADSKPGLQFWSNNENFTSDGGTALLNRYFSQVKITSKYAAQNIVFSWNHYINPLLANANEGYNDTYLDFVKNGKLDDIAPAAPKLTKSGKIITVYKPSDNIGVAGFNIYTSNGSLYRTVYLDANAGSARVKVSAKGTYYVRSFDFAYNLSAQSSVAVS</sequence>
<reference evidence="2 3" key="1">
    <citation type="submission" date="2018-07" db="EMBL/GenBank/DDBJ databases">
        <title>Genomic Encyclopedia of Type Strains, Phase IV (KMG-IV): sequencing the most valuable type-strain genomes for metagenomic binning, comparative biology and taxonomic classification.</title>
        <authorList>
            <person name="Goeker M."/>
        </authorList>
    </citation>
    <scope>NUCLEOTIDE SEQUENCE [LARGE SCALE GENOMIC DNA]</scope>
    <source>
        <strain evidence="2 3">DSM 27016</strain>
    </source>
</reference>
<dbReference type="Gene3D" id="3.20.20.80">
    <property type="entry name" value="Glycosidases"/>
    <property type="match status" value="1"/>
</dbReference>
<dbReference type="InterPro" id="IPR027849">
    <property type="entry name" value="DUF4434"/>
</dbReference>
<gene>
    <name evidence="2" type="ORF">DFR58_1623</name>
</gene>
<evidence type="ECO:0000259" key="1">
    <source>
        <dbReference type="Pfam" id="PF14488"/>
    </source>
</evidence>
<dbReference type="Pfam" id="PF14488">
    <property type="entry name" value="DUF4434"/>
    <property type="match status" value="1"/>
</dbReference>
<keyword evidence="3" id="KW-1185">Reference proteome</keyword>
<dbReference type="OrthoDB" id="154460at2"/>
<organism evidence="2 3">
    <name type="scientific">Anaerobacterium chartisolvens</name>
    <dbReference type="NCBI Taxonomy" id="1297424"/>
    <lineage>
        <taxon>Bacteria</taxon>
        <taxon>Bacillati</taxon>
        <taxon>Bacillota</taxon>
        <taxon>Clostridia</taxon>
        <taxon>Eubacteriales</taxon>
        <taxon>Oscillospiraceae</taxon>
        <taxon>Anaerobacterium</taxon>
    </lineage>
</organism>
<feature type="domain" description="DUF4434" evidence="1">
    <location>
        <begin position="103"/>
        <end position="424"/>
    </location>
</feature>
<proteinExistence type="predicted"/>
<name>A0A369ACK8_9FIRM</name>
<dbReference type="EMBL" id="QPJT01000062">
    <property type="protein sequence ID" value="RCX07079.1"/>
    <property type="molecule type" value="Genomic_DNA"/>
</dbReference>
<protein>
    <submittedName>
        <fullName evidence="2">Uncharacterized protein DUF5109</fullName>
    </submittedName>
</protein>
<dbReference type="AlphaFoldDB" id="A0A369ACK8"/>
<comment type="caution">
    <text evidence="2">The sequence shown here is derived from an EMBL/GenBank/DDBJ whole genome shotgun (WGS) entry which is preliminary data.</text>
</comment>